<dbReference type="Proteomes" id="UP001596122">
    <property type="component" value="Unassembled WGS sequence"/>
</dbReference>
<comment type="caution">
    <text evidence="1">The sequence shown here is derived from an EMBL/GenBank/DDBJ whole genome shotgun (WGS) entry which is preliminary data.</text>
</comment>
<dbReference type="EMBL" id="JBHSLD010000004">
    <property type="protein sequence ID" value="MFC5379700.1"/>
    <property type="molecule type" value="Genomic_DNA"/>
</dbReference>
<gene>
    <name evidence="1" type="ORF">ACFPJ6_02745</name>
</gene>
<name>A0ABW0GIL7_9MICO</name>
<keyword evidence="2" id="KW-1185">Reference proteome</keyword>
<organism evidence="1 2">
    <name type="scientific">Aquipuribacter nitratireducens</name>
    <dbReference type="NCBI Taxonomy" id="650104"/>
    <lineage>
        <taxon>Bacteria</taxon>
        <taxon>Bacillati</taxon>
        <taxon>Actinomycetota</taxon>
        <taxon>Actinomycetes</taxon>
        <taxon>Micrococcales</taxon>
        <taxon>Intrasporangiaceae</taxon>
        <taxon>Aquipuribacter</taxon>
    </lineage>
</organism>
<proteinExistence type="predicted"/>
<accession>A0ABW0GIL7</accession>
<evidence type="ECO:0000313" key="1">
    <source>
        <dbReference type="EMBL" id="MFC5379700.1"/>
    </source>
</evidence>
<evidence type="ECO:0008006" key="3">
    <source>
        <dbReference type="Google" id="ProtNLM"/>
    </source>
</evidence>
<reference evidence="2" key="1">
    <citation type="journal article" date="2019" name="Int. J. Syst. Evol. Microbiol.">
        <title>The Global Catalogue of Microorganisms (GCM) 10K type strain sequencing project: providing services to taxonomists for standard genome sequencing and annotation.</title>
        <authorList>
            <consortium name="The Broad Institute Genomics Platform"/>
            <consortium name="The Broad Institute Genome Sequencing Center for Infectious Disease"/>
            <person name="Wu L."/>
            <person name="Ma J."/>
        </authorList>
    </citation>
    <scope>NUCLEOTIDE SEQUENCE [LARGE SCALE GENOMIC DNA]</scope>
    <source>
        <strain evidence="2">CCUG 43114</strain>
    </source>
</reference>
<evidence type="ECO:0000313" key="2">
    <source>
        <dbReference type="Proteomes" id="UP001596122"/>
    </source>
</evidence>
<protein>
    <recommendedName>
        <fullName evidence="3">N-acetyltransferase domain-containing protein</fullName>
    </recommendedName>
</protein>
<dbReference type="RefSeq" id="WP_340268928.1">
    <property type="nucleotide sequence ID" value="NZ_JBBEOG010000003.1"/>
</dbReference>
<sequence>MTEPPGPAERARRWLHDSAAREAAGRRSQALVCARTALALLERTEDETSVASARRRVEALAGPEVVPLHVDLPAGDGADPVEAGAVWVGAPADPVLGMLGWRERGGTLDVVRVVVPGTRRGRAAFATLLAALPDTVPVSVAAPARDTGVARLLGRAGFRPGARSPGGYVGGTLRFERDAPG</sequence>